<dbReference type="Gene3D" id="3.40.50.2300">
    <property type="match status" value="1"/>
</dbReference>
<keyword evidence="1 5" id="KW-0963">Cytoplasm</keyword>
<feature type="active site" evidence="5 6">
    <location>
        <position position="119"/>
    </location>
</feature>
<gene>
    <name evidence="10" type="primary">cheB_1</name>
    <name evidence="5" type="synonym">cheB</name>
    <name evidence="10" type="ORF">Pla100_00740</name>
</gene>
<evidence type="ECO:0000256" key="1">
    <source>
        <dbReference type="ARBA" id="ARBA00022490"/>
    </source>
</evidence>
<keyword evidence="3 5" id="KW-0378">Hydrolase</keyword>
<dbReference type="EMBL" id="SJPM01000001">
    <property type="protein sequence ID" value="TWU03156.1"/>
    <property type="molecule type" value="Genomic_DNA"/>
</dbReference>
<evidence type="ECO:0000313" key="11">
    <source>
        <dbReference type="Proteomes" id="UP000316213"/>
    </source>
</evidence>
<organism evidence="10 11">
    <name type="scientific">Neorhodopirellula pilleata</name>
    <dbReference type="NCBI Taxonomy" id="2714738"/>
    <lineage>
        <taxon>Bacteria</taxon>
        <taxon>Pseudomonadati</taxon>
        <taxon>Planctomycetota</taxon>
        <taxon>Planctomycetia</taxon>
        <taxon>Pirellulales</taxon>
        <taxon>Pirellulaceae</taxon>
        <taxon>Neorhodopirellula</taxon>
    </lineage>
</organism>
<dbReference type="PROSITE" id="PS50122">
    <property type="entry name" value="CHEB"/>
    <property type="match status" value="1"/>
</dbReference>
<feature type="active site" evidence="5 6">
    <location>
        <position position="241"/>
    </location>
</feature>
<feature type="domain" description="Response regulatory" evidence="8">
    <location>
        <begin position="1"/>
        <end position="105"/>
    </location>
</feature>
<keyword evidence="5 7" id="KW-0597">Phosphoprotein</keyword>
<comment type="caution">
    <text evidence="10">The sequence shown here is derived from an EMBL/GenBank/DDBJ whole genome shotgun (WGS) entry which is preliminary data.</text>
</comment>
<dbReference type="AlphaFoldDB" id="A0A5C6AVR6"/>
<dbReference type="GO" id="GO:0000156">
    <property type="term" value="F:phosphorelay response regulator activity"/>
    <property type="evidence" value="ECO:0007669"/>
    <property type="project" value="InterPro"/>
</dbReference>
<protein>
    <recommendedName>
        <fullName evidence="5">Protein-glutamate methylesterase/protein-glutamine glutaminase</fullName>
        <ecNumber evidence="5">3.1.1.61</ecNumber>
        <ecNumber evidence="5">3.5.1.44</ecNumber>
    </recommendedName>
</protein>
<dbReference type="GO" id="GO:0006935">
    <property type="term" value="P:chemotaxis"/>
    <property type="evidence" value="ECO:0007669"/>
    <property type="project" value="UniProtKB-UniRule"/>
</dbReference>
<feature type="domain" description="CheB-type methylesterase" evidence="9">
    <location>
        <begin position="107"/>
        <end position="298"/>
    </location>
</feature>
<evidence type="ECO:0000256" key="7">
    <source>
        <dbReference type="PROSITE-ProRule" id="PRU00169"/>
    </source>
</evidence>
<comment type="subcellular location">
    <subcellularLocation>
        <location evidence="5">Cytoplasm</location>
    </subcellularLocation>
</comment>
<dbReference type="EC" id="3.1.1.61" evidence="5"/>
<dbReference type="InterPro" id="IPR008248">
    <property type="entry name" value="CheB-like"/>
</dbReference>
<dbReference type="Proteomes" id="UP000316213">
    <property type="component" value="Unassembled WGS sequence"/>
</dbReference>
<evidence type="ECO:0000256" key="3">
    <source>
        <dbReference type="ARBA" id="ARBA00022801"/>
    </source>
</evidence>
<evidence type="ECO:0000256" key="2">
    <source>
        <dbReference type="ARBA" id="ARBA00022500"/>
    </source>
</evidence>
<keyword evidence="11" id="KW-1185">Reference proteome</keyword>
<evidence type="ECO:0000259" key="8">
    <source>
        <dbReference type="PROSITE" id="PS50110"/>
    </source>
</evidence>
<evidence type="ECO:0000256" key="6">
    <source>
        <dbReference type="PROSITE-ProRule" id="PRU00050"/>
    </source>
</evidence>
<dbReference type="SMART" id="SM00448">
    <property type="entry name" value="REC"/>
    <property type="match status" value="1"/>
</dbReference>
<dbReference type="InterPro" id="IPR011006">
    <property type="entry name" value="CheY-like_superfamily"/>
</dbReference>
<dbReference type="EC" id="3.5.1.44" evidence="5"/>
<dbReference type="GO" id="GO:0008984">
    <property type="term" value="F:protein-glutamate methylesterase activity"/>
    <property type="evidence" value="ECO:0007669"/>
    <property type="project" value="UniProtKB-UniRule"/>
</dbReference>
<comment type="PTM">
    <text evidence="5">Phosphorylated by CheA. Phosphorylation of the N-terminal regulatory domain activates the methylesterase activity.</text>
</comment>
<comment type="domain">
    <text evidence="5">Contains a C-terminal catalytic domain, and an N-terminal region which modulates catalytic activity.</text>
</comment>
<evidence type="ECO:0000256" key="5">
    <source>
        <dbReference type="HAMAP-Rule" id="MF_00099"/>
    </source>
</evidence>
<feature type="active site" evidence="5 6">
    <location>
        <position position="145"/>
    </location>
</feature>
<dbReference type="PANTHER" id="PTHR42872:SF6">
    <property type="entry name" value="PROTEIN-GLUTAMATE METHYLESTERASE_PROTEIN-GLUTAMINE GLUTAMINASE"/>
    <property type="match status" value="1"/>
</dbReference>
<dbReference type="HAMAP" id="MF_00099">
    <property type="entry name" value="CheB_chemtxs"/>
    <property type="match status" value="1"/>
</dbReference>
<accession>A0A5C6AVR6</accession>
<evidence type="ECO:0000256" key="4">
    <source>
        <dbReference type="ARBA" id="ARBA00048267"/>
    </source>
</evidence>
<keyword evidence="2 5" id="KW-0145">Chemotaxis</keyword>
<dbReference type="SUPFAM" id="SSF52738">
    <property type="entry name" value="Methylesterase CheB, C-terminal domain"/>
    <property type="match status" value="1"/>
</dbReference>
<proteinExistence type="inferred from homology"/>
<name>A0A5C6AVR6_9BACT</name>
<dbReference type="SUPFAM" id="SSF52172">
    <property type="entry name" value="CheY-like"/>
    <property type="match status" value="1"/>
</dbReference>
<dbReference type="CDD" id="cd16432">
    <property type="entry name" value="CheB_Rec"/>
    <property type="match status" value="1"/>
</dbReference>
<evidence type="ECO:0000313" key="10">
    <source>
        <dbReference type="EMBL" id="TWU03156.1"/>
    </source>
</evidence>
<dbReference type="OrthoDB" id="9793421at2"/>
<comment type="catalytic activity">
    <reaction evidence="4 5">
        <text>[protein]-L-glutamate 5-O-methyl ester + H2O = L-glutamyl-[protein] + methanol + H(+)</text>
        <dbReference type="Rhea" id="RHEA:23236"/>
        <dbReference type="Rhea" id="RHEA-COMP:10208"/>
        <dbReference type="Rhea" id="RHEA-COMP:10311"/>
        <dbReference type="ChEBI" id="CHEBI:15377"/>
        <dbReference type="ChEBI" id="CHEBI:15378"/>
        <dbReference type="ChEBI" id="CHEBI:17790"/>
        <dbReference type="ChEBI" id="CHEBI:29973"/>
        <dbReference type="ChEBI" id="CHEBI:82795"/>
        <dbReference type="EC" id="3.1.1.61"/>
    </reaction>
</comment>
<comment type="catalytic activity">
    <reaction evidence="5">
        <text>L-glutaminyl-[protein] + H2O = L-glutamyl-[protein] + NH4(+)</text>
        <dbReference type="Rhea" id="RHEA:16441"/>
        <dbReference type="Rhea" id="RHEA-COMP:10207"/>
        <dbReference type="Rhea" id="RHEA-COMP:10208"/>
        <dbReference type="ChEBI" id="CHEBI:15377"/>
        <dbReference type="ChEBI" id="CHEBI:28938"/>
        <dbReference type="ChEBI" id="CHEBI:29973"/>
        <dbReference type="ChEBI" id="CHEBI:30011"/>
        <dbReference type="EC" id="3.5.1.44"/>
    </reaction>
</comment>
<sequence length="298" mass="31575">MLTEILSSDSELEVVGAAADPFIAREKIIALKPDVVTLDVEMPRMDGLTFLEKLMRSHPLPVLMVSSLTERGCETTLRALELGAIDFVTKPKVDMASGTVQLAEEMIRSTDRVICIGASTGGTEAIAEVLDGFPADAPGTVIVQHMPGGFTKSFAKRLDGQCRIRVKEANDGDRILPGHALLASGGYHMAVIRSGASYCVRVGMGEPVNRHRPSVDVLFKSAAKYLGGNAVGVLLTGMGNDGAHGLLAMKQAGANTIAQDEATCVVFGMPREAIALGAAKEITPLNRIAHQALQSTRR</sequence>
<dbReference type="PROSITE" id="PS50110">
    <property type="entry name" value="RESPONSE_REGULATORY"/>
    <property type="match status" value="1"/>
</dbReference>
<reference evidence="10 11" key="1">
    <citation type="submission" date="2019-02" db="EMBL/GenBank/DDBJ databases">
        <title>Deep-cultivation of Planctomycetes and their phenomic and genomic characterization uncovers novel biology.</title>
        <authorList>
            <person name="Wiegand S."/>
            <person name="Jogler M."/>
            <person name="Boedeker C."/>
            <person name="Pinto D."/>
            <person name="Vollmers J."/>
            <person name="Rivas-Marin E."/>
            <person name="Kohn T."/>
            <person name="Peeters S.H."/>
            <person name="Heuer A."/>
            <person name="Rast P."/>
            <person name="Oberbeckmann S."/>
            <person name="Bunk B."/>
            <person name="Jeske O."/>
            <person name="Meyerdierks A."/>
            <person name="Storesund J.E."/>
            <person name="Kallscheuer N."/>
            <person name="Luecker S."/>
            <person name="Lage O.M."/>
            <person name="Pohl T."/>
            <person name="Merkel B.J."/>
            <person name="Hornburger P."/>
            <person name="Mueller R.-W."/>
            <person name="Bruemmer F."/>
            <person name="Labrenz M."/>
            <person name="Spormann A.M."/>
            <person name="Op Den Camp H."/>
            <person name="Overmann J."/>
            <person name="Amann R."/>
            <person name="Jetten M.S.M."/>
            <person name="Mascher T."/>
            <person name="Medema M.H."/>
            <person name="Devos D.P."/>
            <person name="Kaster A.-K."/>
            <person name="Ovreas L."/>
            <person name="Rohde M."/>
            <person name="Galperin M.Y."/>
            <person name="Jogler C."/>
        </authorList>
    </citation>
    <scope>NUCLEOTIDE SEQUENCE [LARGE SCALE GENOMIC DNA]</scope>
    <source>
        <strain evidence="10 11">Pla100</strain>
    </source>
</reference>
<dbReference type="GO" id="GO:0050568">
    <property type="term" value="F:protein-glutamine glutaminase activity"/>
    <property type="evidence" value="ECO:0007669"/>
    <property type="project" value="UniProtKB-UniRule"/>
</dbReference>
<evidence type="ECO:0000259" key="9">
    <source>
        <dbReference type="PROSITE" id="PS50122"/>
    </source>
</evidence>
<dbReference type="PANTHER" id="PTHR42872">
    <property type="entry name" value="PROTEIN-GLUTAMATE METHYLESTERASE/PROTEIN-GLUTAMINE GLUTAMINASE"/>
    <property type="match status" value="1"/>
</dbReference>
<dbReference type="InterPro" id="IPR000673">
    <property type="entry name" value="Sig_transdc_resp-reg_Me-estase"/>
</dbReference>
<dbReference type="CDD" id="cd17541">
    <property type="entry name" value="REC_CheB-like"/>
    <property type="match status" value="1"/>
</dbReference>
<feature type="modified residue" description="4-aspartylphosphate" evidence="5 7">
    <location>
        <position position="39"/>
    </location>
</feature>
<dbReference type="GO" id="GO:0005737">
    <property type="term" value="C:cytoplasm"/>
    <property type="evidence" value="ECO:0007669"/>
    <property type="project" value="UniProtKB-SubCell"/>
</dbReference>
<comment type="similarity">
    <text evidence="5">Belongs to the CheB family.</text>
</comment>
<dbReference type="Pfam" id="PF01339">
    <property type="entry name" value="CheB_methylest"/>
    <property type="match status" value="1"/>
</dbReference>
<dbReference type="Pfam" id="PF00072">
    <property type="entry name" value="Response_reg"/>
    <property type="match status" value="1"/>
</dbReference>
<dbReference type="InterPro" id="IPR001789">
    <property type="entry name" value="Sig_transdc_resp-reg_receiver"/>
</dbReference>
<dbReference type="InterPro" id="IPR035909">
    <property type="entry name" value="CheB_C"/>
</dbReference>
<comment type="function">
    <text evidence="5">Involved in chemotaxis. Part of a chemotaxis signal transduction system that modulates chemotaxis in response to various stimuli. Catalyzes the demethylation of specific methylglutamate residues introduced into the chemoreceptors (methyl-accepting chemotaxis proteins or MCP) by CheR. Also mediates the irreversible deamidation of specific glutamine residues to glutamic acid.</text>
</comment>
<dbReference type="Gene3D" id="3.40.50.180">
    <property type="entry name" value="Methylesterase CheB, C-terminal domain"/>
    <property type="match status" value="1"/>
</dbReference>